<gene>
    <name evidence="1" type="ORF">BCAMP_01220</name>
</gene>
<protein>
    <submittedName>
        <fullName evidence="1">Muramidase</fullName>
    </submittedName>
</protein>
<sequence length="216" mass="24078">MLDYDGSAGIWSTRSSVSSQQEYIAAADYDYQLSNVILPDTYYITTPQAKLFKDHPEKDGESGWFFEVLSGDSAGNSLQRLTKNSSTRGHIHQRMNNGISSWIATRAGQLDYVKIPLVPAIASEVEELRVANQGNYLIIRGKTKINFKDNDGAIFANLPEGYRPNFYWEQICALGGTTGYTKVTVNADGRMNFYGLDAVNEPAITSVYMYLTIPIF</sequence>
<accession>W7D9P4</accession>
<dbReference type="Proteomes" id="UP000019243">
    <property type="component" value="Unassembled WGS sequence"/>
</dbReference>
<keyword evidence="2" id="KW-1185">Reference proteome</keyword>
<evidence type="ECO:0000313" key="1">
    <source>
        <dbReference type="EMBL" id="EUJ41983.1"/>
    </source>
</evidence>
<dbReference type="RefSeq" id="WP_035312999.1">
    <property type="nucleotide sequence ID" value="NZ_AODH01000004.1"/>
</dbReference>
<reference evidence="1 2" key="1">
    <citation type="submission" date="2012-12" db="EMBL/GenBank/DDBJ databases">
        <title>Novel taxa of Listeriaceae from agricultural environments in the United States.</title>
        <authorList>
            <person name="den Bakker H.C."/>
            <person name="Allred A."/>
            <person name="Warchocki S."/>
            <person name="Wright E.M."/>
            <person name="Burrell A."/>
            <person name="Nightingale K.K."/>
            <person name="Kephart D."/>
            <person name="Wiedmann M."/>
        </authorList>
    </citation>
    <scope>NUCLEOTIDE SEQUENCE [LARGE SCALE GENOMIC DNA]</scope>
    <source>
        <strain evidence="1 2">FSL F6-1037</strain>
    </source>
</reference>
<comment type="caution">
    <text evidence="1">The sequence shown here is derived from an EMBL/GenBank/DDBJ whole genome shotgun (WGS) entry which is preliminary data.</text>
</comment>
<name>W7D9P4_9LIST</name>
<evidence type="ECO:0000313" key="2">
    <source>
        <dbReference type="Proteomes" id="UP000019243"/>
    </source>
</evidence>
<dbReference type="AlphaFoldDB" id="W7D9P4"/>
<dbReference type="EMBL" id="AODH01000004">
    <property type="protein sequence ID" value="EUJ41983.1"/>
    <property type="molecule type" value="Genomic_DNA"/>
</dbReference>
<dbReference type="STRING" id="1265861.BCAMP_01220"/>
<organism evidence="1 2">
    <name type="scientific">Brochothrix campestris FSL F6-1037</name>
    <dbReference type="NCBI Taxonomy" id="1265861"/>
    <lineage>
        <taxon>Bacteria</taxon>
        <taxon>Bacillati</taxon>
        <taxon>Bacillota</taxon>
        <taxon>Bacilli</taxon>
        <taxon>Bacillales</taxon>
        <taxon>Listeriaceae</taxon>
        <taxon>Brochothrix</taxon>
    </lineage>
</organism>
<proteinExistence type="predicted"/>